<dbReference type="AlphaFoldDB" id="A0A420ELZ2"/>
<gene>
    <name evidence="6" type="ORF">D6851_06665</name>
</gene>
<dbReference type="OrthoDB" id="9812907at2"/>
<dbReference type="Gene3D" id="3.40.50.720">
    <property type="entry name" value="NAD(P)-binding Rossmann-like Domain"/>
    <property type="match status" value="1"/>
</dbReference>
<dbReference type="GO" id="GO:0016491">
    <property type="term" value="F:oxidoreductase activity"/>
    <property type="evidence" value="ECO:0007669"/>
    <property type="project" value="UniProtKB-KW"/>
</dbReference>
<dbReference type="InterPro" id="IPR051265">
    <property type="entry name" value="HIBADH-related_NP60_sf"/>
</dbReference>
<evidence type="ECO:0000313" key="6">
    <source>
        <dbReference type="EMBL" id="RKF21709.1"/>
    </source>
</evidence>
<dbReference type="InterPro" id="IPR015815">
    <property type="entry name" value="HIBADH-related"/>
</dbReference>
<dbReference type="SUPFAM" id="SSF51735">
    <property type="entry name" value="NAD(P)-binding Rossmann-fold domains"/>
    <property type="match status" value="1"/>
</dbReference>
<dbReference type="InterPro" id="IPR006115">
    <property type="entry name" value="6PGDH_NADP-bd"/>
</dbReference>
<protein>
    <submittedName>
        <fullName evidence="6">NAD(P)-dependent oxidoreductase</fullName>
    </submittedName>
</protein>
<dbReference type="InterPro" id="IPR013328">
    <property type="entry name" value="6PGD_dom2"/>
</dbReference>
<comment type="caution">
    <text evidence="6">The sequence shown here is derived from an EMBL/GenBank/DDBJ whole genome shotgun (WGS) entry which is preliminary data.</text>
</comment>
<proteinExistence type="predicted"/>
<keyword evidence="7" id="KW-1185">Reference proteome</keyword>
<dbReference type="Proteomes" id="UP000284395">
    <property type="component" value="Unassembled WGS sequence"/>
</dbReference>
<dbReference type="InterPro" id="IPR029154">
    <property type="entry name" value="HIBADH-like_NADP-bd"/>
</dbReference>
<dbReference type="GO" id="GO:0051287">
    <property type="term" value="F:NAD binding"/>
    <property type="evidence" value="ECO:0007669"/>
    <property type="project" value="InterPro"/>
</dbReference>
<feature type="domain" description="6-phosphogluconate dehydrogenase NADP-binding" evidence="4">
    <location>
        <begin position="3"/>
        <end position="160"/>
    </location>
</feature>
<dbReference type="EMBL" id="RAPF01000003">
    <property type="protein sequence ID" value="RKF21709.1"/>
    <property type="molecule type" value="Genomic_DNA"/>
</dbReference>
<evidence type="ECO:0000259" key="4">
    <source>
        <dbReference type="Pfam" id="PF03446"/>
    </source>
</evidence>
<evidence type="ECO:0000259" key="5">
    <source>
        <dbReference type="Pfam" id="PF14833"/>
    </source>
</evidence>
<dbReference type="InterPro" id="IPR036291">
    <property type="entry name" value="NAD(P)-bd_dom_sf"/>
</dbReference>
<dbReference type="PANTHER" id="PTHR43580">
    <property type="entry name" value="OXIDOREDUCTASE GLYR1-RELATED"/>
    <property type="match status" value="1"/>
</dbReference>
<dbReference type="PANTHER" id="PTHR43580:SF2">
    <property type="entry name" value="CYTOKINE-LIKE NUCLEAR FACTOR N-PAC"/>
    <property type="match status" value="1"/>
</dbReference>
<organism evidence="6 7">
    <name type="scientific">Altericroceibacterium spongiae</name>
    <dbReference type="NCBI Taxonomy" id="2320269"/>
    <lineage>
        <taxon>Bacteria</taxon>
        <taxon>Pseudomonadati</taxon>
        <taxon>Pseudomonadota</taxon>
        <taxon>Alphaproteobacteria</taxon>
        <taxon>Sphingomonadales</taxon>
        <taxon>Erythrobacteraceae</taxon>
        <taxon>Altericroceibacterium</taxon>
    </lineage>
</organism>
<reference evidence="6 7" key="1">
    <citation type="submission" date="2018-09" db="EMBL/GenBank/DDBJ databases">
        <title>Altererythrobacter spongiae sp. nov., isolated from a marine sponge.</title>
        <authorList>
            <person name="Zhuang L."/>
            <person name="Luo L."/>
        </authorList>
    </citation>
    <scope>NUCLEOTIDE SEQUENCE [LARGE SCALE GENOMIC DNA]</scope>
    <source>
        <strain evidence="6 7">HN-Y73</strain>
    </source>
</reference>
<dbReference type="Pfam" id="PF14833">
    <property type="entry name" value="NAD_binding_11"/>
    <property type="match status" value="1"/>
</dbReference>
<dbReference type="Gene3D" id="1.10.1040.10">
    <property type="entry name" value="N-(1-d-carboxylethyl)-l-norvaline Dehydrogenase, domain 2"/>
    <property type="match status" value="1"/>
</dbReference>
<dbReference type="InterPro" id="IPR008927">
    <property type="entry name" value="6-PGluconate_DH-like_C_sf"/>
</dbReference>
<dbReference type="SUPFAM" id="SSF48179">
    <property type="entry name" value="6-phosphogluconate dehydrogenase C-terminal domain-like"/>
    <property type="match status" value="1"/>
</dbReference>
<feature type="active site" evidence="3">
    <location>
        <position position="170"/>
    </location>
</feature>
<accession>A0A420ELZ2</accession>
<dbReference type="PIRSF" id="PIRSF000103">
    <property type="entry name" value="HIBADH"/>
    <property type="match status" value="1"/>
</dbReference>
<evidence type="ECO:0000256" key="2">
    <source>
        <dbReference type="ARBA" id="ARBA00023027"/>
    </source>
</evidence>
<keyword evidence="1" id="KW-0560">Oxidoreductase</keyword>
<sequence length="292" mass="30629">MKTGFCGLGNMGEAMAATLVAAGFDVTVWNRSPEPVQALAEKGATSADTVQQAAENADILIAMLPDDTVTRQVLVESGALDALPEGAVFINMATVSIAFSRELDEFLAGKGLHYLAAPVLGRPDVAAAGALNILAAGRQDALDTAMPVLEAMGSKVWHFGDEPQQANAVKLAVNAMIAGAIGMMGESVALAQGYGIDRGQFIELISTTLFASPVYQGYGRAIAEERYEPAGFKLSLGLKDVRLALEAGERVNVPQPISAILRDALIDALAHHQGDQDWASLARVATRRAGQE</sequence>
<evidence type="ECO:0000313" key="7">
    <source>
        <dbReference type="Proteomes" id="UP000284395"/>
    </source>
</evidence>
<name>A0A420ELZ2_9SPHN</name>
<feature type="domain" description="3-hydroxyisobutyrate dehydrogenase-like NAD-binding" evidence="5">
    <location>
        <begin position="166"/>
        <end position="284"/>
    </location>
</feature>
<evidence type="ECO:0000256" key="1">
    <source>
        <dbReference type="ARBA" id="ARBA00023002"/>
    </source>
</evidence>
<dbReference type="GO" id="GO:0050661">
    <property type="term" value="F:NADP binding"/>
    <property type="evidence" value="ECO:0007669"/>
    <property type="project" value="InterPro"/>
</dbReference>
<dbReference type="Pfam" id="PF03446">
    <property type="entry name" value="NAD_binding_2"/>
    <property type="match status" value="1"/>
</dbReference>
<evidence type="ECO:0000256" key="3">
    <source>
        <dbReference type="PIRSR" id="PIRSR000103-1"/>
    </source>
</evidence>
<keyword evidence="2" id="KW-0520">NAD</keyword>